<evidence type="ECO:0000256" key="2">
    <source>
        <dbReference type="ARBA" id="ARBA00023015"/>
    </source>
</evidence>
<dbReference type="Gene3D" id="1.10.1740.10">
    <property type="match status" value="1"/>
</dbReference>
<keyword evidence="2" id="KW-0805">Transcription regulation</keyword>
<keyword evidence="3" id="KW-0731">Sigma factor</keyword>
<dbReference type="InterPro" id="IPR007627">
    <property type="entry name" value="RNA_pol_sigma70_r2"/>
</dbReference>
<dbReference type="InterPro" id="IPR039425">
    <property type="entry name" value="RNA_pol_sigma-70-like"/>
</dbReference>
<comment type="similarity">
    <text evidence="1">Belongs to the sigma-70 factor family. ECF subfamily.</text>
</comment>
<dbReference type="Pfam" id="PF08281">
    <property type="entry name" value="Sigma70_r4_2"/>
    <property type="match status" value="1"/>
</dbReference>
<dbReference type="EMBL" id="ACCL02000005">
    <property type="protein sequence ID" value="EET61634.1"/>
    <property type="molecule type" value="Genomic_DNA"/>
</dbReference>
<evidence type="ECO:0000256" key="3">
    <source>
        <dbReference type="ARBA" id="ARBA00023082"/>
    </source>
</evidence>
<dbReference type="GO" id="GO:0016987">
    <property type="term" value="F:sigma factor activity"/>
    <property type="evidence" value="ECO:0007669"/>
    <property type="project" value="UniProtKB-KW"/>
</dbReference>
<dbReference type="CDD" id="cd06171">
    <property type="entry name" value="Sigma70_r4"/>
    <property type="match status" value="1"/>
</dbReference>
<dbReference type="Proteomes" id="UP000005561">
    <property type="component" value="Unassembled WGS sequence"/>
</dbReference>
<dbReference type="InterPro" id="IPR036388">
    <property type="entry name" value="WH-like_DNA-bd_sf"/>
</dbReference>
<organism evidence="7 8">
    <name type="scientific">Marvinbryantia formatexigens DSM 14469</name>
    <dbReference type="NCBI Taxonomy" id="478749"/>
    <lineage>
        <taxon>Bacteria</taxon>
        <taxon>Bacillati</taxon>
        <taxon>Bacillota</taxon>
        <taxon>Clostridia</taxon>
        <taxon>Lachnospirales</taxon>
        <taxon>Lachnospiraceae</taxon>
        <taxon>Marvinbryantia</taxon>
    </lineage>
</organism>
<dbReference type="GO" id="GO:0006352">
    <property type="term" value="P:DNA-templated transcription initiation"/>
    <property type="evidence" value="ECO:0007669"/>
    <property type="project" value="InterPro"/>
</dbReference>
<dbReference type="SUPFAM" id="SSF88946">
    <property type="entry name" value="Sigma2 domain of RNA polymerase sigma factors"/>
    <property type="match status" value="1"/>
</dbReference>
<name>C6LCH0_9FIRM</name>
<dbReference type="OrthoDB" id="9782703at2"/>
<feature type="domain" description="RNA polymerase sigma-70 region 2" evidence="5">
    <location>
        <begin position="19"/>
        <end position="82"/>
    </location>
</feature>
<dbReference type="InterPro" id="IPR013325">
    <property type="entry name" value="RNA_pol_sigma_r2"/>
</dbReference>
<dbReference type="PANTHER" id="PTHR43133">
    <property type="entry name" value="RNA POLYMERASE ECF-TYPE SIGMA FACTO"/>
    <property type="match status" value="1"/>
</dbReference>
<feature type="domain" description="RNA polymerase sigma factor 70 region 4 type 2" evidence="6">
    <location>
        <begin position="107"/>
        <end position="158"/>
    </location>
</feature>
<sequence length="201" mass="23483">MIQLVKRAMKSDTDAFLELMERNSLAMYKVARGILNNDEDAADAIQDTILTCFEKLHTLKKPEYFKTWMIRILINECNSIRRHYSNLNLQEDFADIPQSDVSIAEFEFKEMLETVDEKYRVVLILHYVEGFKLSEIAAILELNENTVKTRIARARQQLREAYADTLPASPRKVTYYSDADRKGEGQNEQTERFHFIRSTFG</sequence>
<dbReference type="Gene3D" id="1.10.10.10">
    <property type="entry name" value="Winged helix-like DNA-binding domain superfamily/Winged helix DNA-binding domain"/>
    <property type="match status" value="1"/>
</dbReference>
<evidence type="ECO:0000313" key="8">
    <source>
        <dbReference type="Proteomes" id="UP000005561"/>
    </source>
</evidence>
<accession>C6LCH0</accession>
<dbReference type="AlphaFoldDB" id="C6LCH0"/>
<evidence type="ECO:0000256" key="4">
    <source>
        <dbReference type="ARBA" id="ARBA00023163"/>
    </source>
</evidence>
<protein>
    <submittedName>
        <fullName evidence="7">Sigma-70 region 2</fullName>
    </submittedName>
</protein>
<dbReference type="InterPro" id="IPR014284">
    <property type="entry name" value="RNA_pol_sigma-70_dom"/>
</dbReference>
<dbReference type="eggNOG" id="COG1595">
    <property type="taxonomic scope" value="Bacteria"/>
</dbReference>
<evidence type="ECO:0000256" key="1">
    <source>
        <dbReference type="ARBA" id="ARBA00010641"/>
    </source>
</evidence>
<gene>
    <name evidence="7" type="ORF">BRYFOR_06317</name>
</gene>
<reference evidence="7" key="1">
    <citation type="submission" date="2009-07" db="EMBL/GenBank/DDBJ databases">
        <authorList>
            <person name="Weinstock G."/>
            <person name="Sodergren E."/>
            <person name="Clifton S."/>
            <person name="Fulton L."/>
            <person name="Fulton B."/>
            <person name="Courtney L."/>
            <person name="Fronick C."/>
            <person name="Harrison M."/>
            <person name="Strong C."/>
            <person name="Farmer C."/>
            <person name="Delahaunty K."/>
            <person name="Markovic C."/>
            <person name="Hall O."/>
            <person name="Minx P."/>
            <person name="Tomlinson C."/>
            <person name="Mitreva M."/>
            <person name="Nelson J."/>
            <person name="Hou S."/>
            <person name="Wollam A."/>
            <person name="Pepin K.H."/>
            <person name="Johnson M."/>
            <person name="Bhonagiri V."/>
            <person name="Nash W.E."/>
            <person name="Warren W."/>
            <person name="Chinwalla A."/>
            <person name="Mardis E.R."/>
            <person name="Wilson R.K."/>
        </authorList>
    </citation>
    <scope>NUCLEOTIDE SEQUENCE [LARGE SCALE GENOMIC DNA]</scope>
    <source>
        <strain evidence="7">DSM 14469</strain>
    </source>
</reference>
<proteinExistence type="inferred from homology"/>
<dbReference type="SUPFAM" id="SSF88659">
    <property type="entry name" value="Sigma3 and sigma4 domains of RNA polymerase sigma factors"/>
    <property type="match status" value="1"/>
</dbReference>
<evidence type="ECO:0000259" key="5">
    <source>
        <dbReference type="Pfam" id="PF04542"/>
    </source>
</evidence>
<keyword evidence="8" id="KW-1185">Reference proteome</keyword>
<dbReference type="InterPro" id="IPR013249">
    <property type="entry name" value="RNA_pol_sigma70_r4_t2"/>
</dbReference>
<evidence type="ECO:0000259" key="6">
    <source>
        <dbReference type="Pfam" id="PF08281"/>
    </source>
</evidence>
<dbReference type="RefSeq" id="WP_006861112.1">
    <property type="nucleotide sequence ID" value="NZ_ACCL02000005.1"/>
</dbReference>
<dbReference type="InterPro" id="IPR013324">
    <property type="entry name" value="RNA_pol_sigma_r3/r4-like"/>
</dbReference>
<dbReference type="NCBIfam" id="TIGR02937">
    <property type="entry name" value="sigma70-ECF"/>
    <property type="match status" value="1"/>
</dbReference>
<keyword evidence="4" id="KW-0804">Transcription</keyword>
<dbReference type="STRING" id="168384.SAMN05660368_00137"/>
<evidence type="ECO:0000313" key="7">
    <source>
        <dbReference type="EMBL" id="EET61634.1"/>
    </source>
</evidence>
<dbReference type="GO" id="GO:0003677">
    <property type="term" value="F:DNA binding"/>
    <property type="evidence" value="ECO:0007669"/>
    <property type="project" value="InterPro"/>
</dbReference>
<dbReference type="PANTHER" id="PTHR43133:SF51">
    <property type="entry name" value="RNA POLYMERASE SIGMA FACTOR"/>
    <property type="match status" value="1"/>
</dbReference>
<dbReference type="Pfam" id="PF04542">
    <property type="entry name" value="Sigma70_r2"/>
    <property type="match status" value="1"/>
</dbReference>
<comment type="caution">
    <text evidence="7">The sequence shown here is derived from an EMBL/GenBank/DDBJ whole genome shotgun (WGS) entry which is preliminary data.</text>
</comment>